<keyword evidence="4" id="KW-1185">Reference proteome</keyword>
<evidence type="ECO:0000259" key="2">
    <source>
        <dbReference type="Pfam" id="PF00109"/>
    </source>
</evidence>
<name>A0A345XPI2_9ACTN</name>
<dbReference type="PANTHER" id="PTHR11712">
    <property type="entry name" value="POLYKETIDE SYNTHASE-RELATED"/>
    <property type="match status" value="1"/>
</dbReference>
<dbReference type="Pfam" id="PF00109">
    <property type="entry name" value="ketoacyl-synt"/>
    <property type="match status" value="1"/>
</dbReference>
<dbReference type="SUPFAM" id="SSF53901">
    <property type="entry name" value="Thiolase-like"/>
    <property type="match status" value="2"/>
</dbReference>
<reference evidence="3 4" key="1">
    <citation type="submission" date="2018-07" db="EMBL/GenBank/DDBJ databases">
        <title>Draft genome of the type strain Streptomyces armeniacus ATCC 15676.</title>
        <authorList>
            <person name="Labana P."/>
            <person name="Gosse J.T."/>
            <person name="Boddy C.N."/>
        </authorList>
    </citation>
    <scope>NUCLEOTIDE SEQUENCE [LARGE SCALE GENOMIC DNA]</scope>
    <source>
        <strain evidence="3 4">ATCC 15676</strain>
    </source>
</reference>
<dbReference type="GO" id="GO:0004315">
    <property type="term" value="F:3-oxoacyl-[acyl-carrier-protein] synthase activity"/>
    <property type="evidence" value="ECO:0007669"/>
    <property type="project" value="TreeGrafter"/>
</dbReference>
<dbReference type="KEGG" id="sarm:DVA86_13725"/>
<dbReference type="InterPro" id="IPR014030">
    <property type="entry name" value="Ketoacyl_synth_N"/>
</dbReference>
<sequence length="395" mass="41087">MSTAPAAQRVRGPVITAWSAVSPYGIGHAAFTDGVREGRSTDSPVDAETWQSPDERACLVPDFDIRAVLGKASTRSMDRVTGLAVTAVRELFAEAEAAQNPVPAGAGTALVLGTTLGSAQSQHDFVRASFEEAKPYDVDPRRMPNTLMNCAAAATAIRFDLKGPNSTVAGGRMSGLLALGYARRLLAAGRTERALVGAVEEYSRSRAWIDRHSRGADDDRGDRPGALLGEGCAMLLLEPAAGESEGAGAAAQPDGAEGHARTALAELLAIDIRADVRDDPAATLRESIAHALGEAGVTPDQVWAATAGELPGPLGADERRLLTEVFGEPVTARGRGHELLGDTAAVSGIFQLTTLLVRAAEEAEAADRFAVITSVDEYGMIACAVLRLPAQNGGS</sequence>
<evidence type="ECO:0000313" key="3">
    <source>
        <dbReference type="EMBL" id="AXK33548.1"/>
    </source>
</evidence>
<organism evidence="3 4">
    <name type="scientific">Streptomyces armeniacus</name>
    <dbReference type="NCBI Taxonomy" id="83291"/>
    <lineage>
        <taxon>Bacteria</taxon>
        <taxon>Bacillati</taxon>
        <taxon>Actinomycetota</taxon>
        <taxon>Actinomycetes</taxon>
        <taxon>Kitasatosporales</taxon>
        <taxon>Streptomycetaceae</taxon>
        <taxon>Streptomyces</taxon>
    </lineage>
</organism>
<protein>
    <submittedName>
        <fullName evidence="3">3-oxoacyl-ACP synthase</fullName>
    </submittedName>
</protein>
<dbReference type="GO" id="GO:0006633">
    <property type="term" value="P:fatty acid biosynthetic process"/>
    <property type="evidence" value="ECO:0007669"/>
    <property type="project" value="TreeGrafter"/>
</dbReference>
<proteinExistence type="predicted"/>
<dbReference type="EMBL" id="CP031320">
    <property type="protein sequence ID" value="AXK33548.1"/>
    <property type="molecule type" value="Genomic_DNA"/>
</dbReference>
<accession>A0A345XPI2</accession>
<dbReference type="AlphaFoldDB" id="A0A345XPI2"/>
<dbReference type="PANTHER" id="PTHR11712:SF347">
    <property type="entry name" value="BETA KETOACYL-ACYL CARRIER PROTEIN SYNTHASE"/>
    <property type="match status" value="1"/>
</dbReference>
<feature type="domain" description="Beta-ketoacyl synthase-like N-terminal" evidence="2">
    <location>
        <begin position="14"/>
        <end position="240"/>
    </location>
</feature>
<dbReference type="Proteomes" id="UP000254425">
    <property type="component" value="Chromosome"/>
</dbReference>
<dbReference type="InterPro" id="IPR000794">
    <property type="entry name" value="Beta-ketoacyl_synthase"/>
</dbReference>
<dbReference type="InterPro" id="IPR016039">
    <property type="entry name" value="Thiolase-like"/>
</dbReference>
<keyword evidence="1" id="KW-0808">Transferase</keyword>
<evidence type="ECO:0000256" key="1">
    <source>
        <dbReference type="ARBA" id="ARBA00022679"/>
    </source>
</evidence>
<evidence type="ECO:0000313" key="4">
    <source>
        <dbReference type="Proteomes" id="UP000254425"/>
    </source>
</evidence>
<gene>
    <name evidence="3" type="ORF">DVA86_13725</name>
</gene>
<dbReference type="RefSeq" id="WP_208878459.1">
    <property type="nucleotide sequence ID" value="NZ_CP031320.1"/>
</dbReference>
<dbReference type="Gene3D" id="3.40.47.10">
    <property type="match status" value="1"/>
</dbReference>